<reference evidence="1" key="1">
    <citation type="submission" date="2021-02" db="EMBL/GenBank/DDBJ databases">
        <authorList>
            <person name="Nowell W R."/>
        </authorList>
    </citation>
    <scope>NUCLEOTIDE SEQUENCE</scope>
</reference>
<protein>
    <submittedName>
        <fullName evidence="1">Uncharacterized protein</fullName>
    </submittedName>
</protein>
<proteinExistence type="predicted"/>
<accession>A0A821PLS2</accession>
<gene>
    <name evidence="1" type="ORF">UJA718_LOCUS41568</name>
</gene>
<organism evidence="1 2">
    <name type="scientific">Rotaria socialis</name>
    <dbReference type="NCBI Taxonomy" id="392032"/>
    <lineage>
        <taxon>Eukaryota</taxon>
        <taxon>Metazoa</taxon>
        <taxon>Spiralia</taxon>
        <taxon>Gnathifera</taxon>
        <taxon>Rotifera</taxon>
        <taxon>Eurotatoria</taxon>
        <taxon>Bdelloidea</taxon>
        <taxon>Philodinida</taxon>
        <taxon>Philodinidae</taxon>
        <taxon>Rotaria</taxon>
    </lineage>
</organism>
<dbReference type="Proteomes" id="UP000663873">
    <property type="component" value="Unassembled WGS sequence"/>
</dbReference>
<name>A0A821PLS2_9BILA</name>
<dbReference type="AlphaFoldDB" id="A0A821PLS2"/>
<evidence type="ECO:0000313" key="2">
    <source>
        <dbReference type="Proteomes" id="UP000663873"/>
    </source>
</evidence>
<comment type="caution">
    <text evidence="1">The sequence shown here is derived from an EMBL/GenBank/DDBJ whole genome shotgun (WGS) entry which is preliminary data.</text>
</comment>
<keyword evidence="2" id="KW-1185">Reference proteome</keyword>
<evidence type="ECO:0000313" key="1">
    <source>
        <dbReference type="EMBL" id="CAF4807423.1"/>
    </source>
</evidence>
<dbReference type="EMBL" id="CAJOBP010049739">
    <property type="protein sequence ID" value="CAF4807423.1"/>
    <property type="molecule type" value="Genomic_DNA"/>
</dbReference>
<feature type="non-terminal residue" evidence="1">
    <location>
        <position position="1"/>
    </location>
</feature>
<sequence length="49" mass="5614">MDFKDSCDKRFRRRESAPIQNRPLLHLIPGPSSSFNSINLTTSSIDHLD</sequence>